<reference evidence="4 5" key="1">
    <citation type="submission" date="2012-06" db="EMBL/GenBank/DDBJ databases">
        <title>The complete chromosome of genome of Turneriella parva DSM 21527.</title>
        <authorList>
            <consortium name="US DOE Joint Genome Institute (JGI-PGF)"/>
            <person name="Lucas S."/>
            <person name="Han J."/>
            <person name="Lapidus A."/>
            <person name="Bruce D."/>
            <person name="Goodwin L."/>
            <person name="Pitluck S."/>
            <person name="Peters L."/>
            <person name="Kyrpides N."/>
            <person name="Mavromatis K."/>
            <person name="Ivanova N."/>
            <person name="Mikhailova N."/>
            <person name="Chertkov O."/>
            <person name="Detter J.C."/>
            <person name="Tapia R."/>
            <person name="Han C."/>
            <person name="Land M."/>
            <person name="Hauser L."/>
            <person name="Markowitz V."/>
            <person name="Cheng J.-F."/>
            <person name="Hugenholtz P."/>
            <person name="Woyke T."/>
            <person name="Wu D."/>
            <person name="Gronow S."/>
            <person name="Wellnitz S."/>
            <person name="Brambilla E."/>
            <person name="Klenk H.-P."/>
            <person name="Eisen J.A."/>
        </authorList>
    </citation>
    <scope>NUCLEOTIDE SEQUENCE [LARGE SCALE GENOMIC DNA]</scope>
    <source>
        <strain evidence="5">ATCC BAA-1111 / DSM 21527 / NCTC 11395 / H</strain>
    </source>
</reference>
<dbReference type="KEGG" id="tpx:Turpa_0443"/>
<name>I4B1E2_TURPD</name>
<dbReference type="InterPro" id="IPR003018">
    <property type="entry name" value="GAF"/>
</dbReference>
<dbReference type="Pfam" id="PF07228">
    <property type="entry name" value="SpoIIE"/>
    <property type="match status" value="1"/>
</dbReference>
<evidence type="ECO:0000313" key="5">
    <source>
        <dbReference type="Proteomes" id="UP000006048"/>
    </source>
</evidence>
<dbReference type="Gene3D" id="1.25.40.10">
    <property type="entry name" value="Tetratricopeptide repeat domain"/>
    <property type="match status" value="1"/>
</dbReference>
<dbReference type="Pfam" id="PF14559">
    <property type="entry name" value="TPR_19"/>
    <property type="match status" value="1"/>
</dbReference>
<accession>I4B1E2</accession>
<keyword evidence="1" id="KW-0378">Hydrolase</keyword>
<sequence>MPFAAQGRMLELRYGKRRVVKYRGAKTVIGGLTPKDKIDILMYVSKELSTINDKDTLFSRVISLCSEIFEADNVTLRIWENDMLHPVAFLAQTVPERRPLASGEGFSGSVFAEQKSSLIYDLSQNSKYLDPGENTLCVICAPISVREDKLGTLAVEKGTSHFYKNDDLEILEAMAAQIALAILSARLITGILEAQKTQQRLTSQLQFDLRIGRTVQSQIIHSSIPAFKAIDIRAAYEPMVEVSGDYFDYYRSHESLTLIMADVSGHGVPAALITMALHYHFRLLSAQGLSLLELLAQLSDHMKPILPSGIYFTAQLLRVHSDYSFTFVNAGHPKLMHFSAYSNQLLTQYDTPGYPLGIASFDINDYQEISGKLRPGETLVMLTDGFAEQQNSQREQPGVEKVISWIGTALAEPAGAIDSFMQSFKLYKGDEPNGDDLTILTLHYNLRHLEADTLIHQSRQKIKKADHAGARASAMAALAVRPEHQDALIIVGKLALVERDYRTAAEYLGHACAFDDHVEPQILLLAGHAAYKADDISSAKRYLKLLVADEPQNLKASLLLIRCYVRANEPHKALRTLNAAMKYAPQNEKLHQVAAYLTKSKKTPIPAKV</sequence>
<dbReference type="STRING" id="869212.Turpa_0443"/>
<gene>
    <name evidence="4" type="ordered locus">Turpa_0443</name>
</gene>
<feature type="domain" description="GAF" evidence="2">
    <location>
        <begin position="53"/>
        <end position="192"/>
    </location>
</feature>
<keyword evidence="5" id="KW-1185">Reference proteome</keyword>
<dbReference type="InterPro" id="IPR001932">
    <property type="entry name" value="PPM-type_phosphatase-like_dom"/>
</dbReference>
<dbReference type="PANTHER" id="PTHR43156">
    <property type="entry name" value="STAGE II SPORULATION PROTEIN E-RELATED"/>
    <property type="match status" value="1"/>
</dbReference>
<dbReference type="Pfam" id="PF01590">
    <property type="entry name" value="GAF"/>
    <property type="match status" value="1"/>
</dbReference>
<dbReference type="SUPFAM" id="SSF48452">
    <property type="entry name" value="TPR-like"/>
    <property type="match status" value="1"/>
</dbReference>
<dbReference type="PANTHER" id="PTHR43156:SF2">
    <property type="entry name" value="STAGE II SPORULATION PROTEIN E"/>
    <property type="match status" value="1"/>
</dbReference>
<organism evidence="4 5">
    <name type="scientific">Turneriella parva (strain ATCC BAA-1111 / DSM 21527 / NCTC 11395 / H)</name>
    <name type="common">Leptospira parva</name>
    <dbReference type="NCBI Taxonomy" id="869212"/>
    <lineage>
        <taxon>Bacteria</taxon>
        <taxon>Pseudomonadati</taxon>
        <taxon>Spirochaetota</taxon>
        <taxon>Spirochaetia</taxon>
        <taxon>Leptospirales</taxon>
        <taxon>Leptospiraceae</taxon>
        <taxon>Turneriella</taxon>
    </lineage>
</organism>
<feature type="domain" description="PPM-type phosphatase" evidence="3">
    <location>
        <begin position="227"/>
        <end position="444"/>
    </location>
</feature>
<dbReference type="OrthoDB" id="335965at2"/>
<dbReference type="Gene3D" id="3.30.450.40">
    <property type="match status" value="1"/>
</dbReference>
<dbReference type="AlphaFoldDB" id="I4B1E2"/>
<dbReference type="EMBL" id="CP002959">
    <property type="protein sequence ID" value="AFM11099.1"/>
    <property type="molecule type" value="Genomic_DNA"/>
</dbReference>
<dbReference type="InterPro" id="IPR036457">
    <property type="entry name" value="PPM-type-like_dom_sf"/>
</dbReference>
<evidence type="ECO:0000259" key="2">
    <source>
        <dbReference type="SMART" id="SM00065"/>
    </source>
</evidence>
<proteinExistence type="predicted"/>
<evidence type="ECO:0000313" key="4">
    <source>
        <dbReference type="EMBL" id="AFM11099.1"/>
    </source>
</evidence>
<dbReference type="SMART" id="SM00065">
    <property type="entry name" value="GAF"/>
    <property type="match status" value="1"/>
</dbReference>
<protein>
    <submittedName>
        <fullName evidence="4">Protein serine/threonine phosphatase with GAF(S) sensor(S)</fullName>
    </submittedName>
</protein>
<dbReference type="SUPFAM" id="SSF55781">
    <property type="entry name" value="GAF domain-like"/>
    <property type="match status" value="1"/>
</dbReference>
<dbReference type="Gene3D" id="3.60.40.10">
    <property type="entry name" value="PPM-type phosphatase domain"/>
    <property type="match status" value="1"/>
</dbReference>
<dbReference type="SMART" id="SM00331">
    <property type="entry name" value="PP2C_SIG"/>
    <property type="match status" value="1"/>
</dbReference>
<dbReference type="Proteomes" id="UP000006048">
    <property type="component" value="Chromosome"/>
</dbReference>
<dbReference type="InterPro" id="IPR029016">
    <property type="entry name" value="GAF-like_dom_sf"/>
</dbReference>
<dbReference type="InterPro" id="IPR011990">
    <property type="entry name" value="TPR-like_helical_dom_sf"/>
</dbReference>
<dbReference type="InterPro" id="IPR052016">
    <property type="entry name" value="Bact_Sigma-Reg"/>
</dbReference>
<evidence type="ECO:0000256" key="1">
    <source>
        <dbReference type="ARBA" id="ARBA00022801"/>
    </source>
</evidence>
<evidence type="ECO:0000259" key="3">
    <source>
        <dbReference type="SMART" id="SM00331"/>
    </source>
</evidence>
<dbReference type="HOGENOM" id="CLU_457703_0_0_12"/>
<dbReference type="GO" id="GO:0016791">
    <property type="term" value="F:phosphatase activity"/>
    <property type="evidence" value="ECO:0007669"/>
    <property type="project" value="TreeGrafter"/>
</dbReference>